<dbReference type="PANTHER" id="PTHR43355">
    <property type="entry name" value="FLAVIN REDUCTASE (NADPH)"/>
    <property type="match status" value="1"/>
</dbReference>
<gene>
    <name evidence="2" type="ORF">FD51_GL002934</name>
</gene>
<dbReference type="EMBL" id="AZCT01000008">
    <property type="protein sequence ID" value="KRK12376.1"/>
    <property type="molecule type" value="Genomic_DNA"/>
</dbReference>
<dbReference type="InterPro" id="IPR016040">
    <property type="entry name" value="NAD(P)-bd_dom"/>
</dbReference>
<dbReference type="InterPro" id="IPR036291">
    <property type="entry name" value="NAD(P)-bd_dom_sf"/>
</dbReference>
<comment type="caution">
    <text evidence="2">The sequence shown here is derived from an EMBL/GenBank/DDBJ whole genome shotgun (WGS) entry which is preliminary data.</text>
</comment>
<accession>A0A0R1ESS1</accession>
<reference evidence="2 3" key="1">
    <citation type="journal article" date="2015" name="Genome Announc.">
        <title>Expanding the biotechnology potential of lactobacilli through comparative genomics of 213 strains and associated genera.</title>
        <authorList>
            <person name="Sun Z."/>
            <person name="Harris H.M."/>
            <person name="McCann A."/>
            <person name="Guo C."/>
            <person name="Argimon S."/>
            <person name="Zhang W."/>
            <person name="Yang X."/>
            <person name="Jeffery I.B."/>
            <person name="Cooney J.C."/>
            <person name="Kagawa T.F."/>
            <person name="Liu W."/>
            <person name="Song Y."/>
            <person name="Salvetti E."/>
            <person name="Wrobel A."/>
            <person name="Rasinkangas P."/>
            <person name="Parkhill J."/>
            <person name="Rea M.C."/>
            <person name="O'Sullivan O."/>
            <person name="Ritari J."/>
            <person name="Douillard F.P."/>
            <person name="Paul Ross R."/>
            <person name="Yang R."/>
            <person name="Briner A.E."/>
            <person name="Felis G.E."/>
            <person name="de Vos W.M."/>
            <person name="Barrangou R."/>
            <person name="Klaenhammer T.R."/>
            <person name="Caufield P.W."/>
            <person name="Cui Y."/>
            <person name="Zhang H."/>
            <person name="O'Toole P.W."/>
        </authorList>
    </citation>
    <scope>NUCLEOTIDE SEQUENCE [LARGE SCALE GENOMIC DNA]</scope>
    <source>
        <strain evidence="2 3">DSM 20178</strain>
    </source>
</reference>
<dbReference type="PATRIC" id="fig|1423816.3.peg.3050"/>
<dbReference type="AlphaFoldDB" id="A0A0R1ESS1"/>
<organism evidence="2 3">
    <name type="scientific">Lacticaseibacillus zeae DSM 20178 = KCTC 3804</name>
    <dbReference type="NCBI Taxonomy" id="1423816"/>
    <lineage>
        <taxon>Bacteria</taxon>
        <taxon>Bacillati</taxon>
        <taxon>Bacillota</taxon>
        <taxon>Bacilli</taxon>
        <taxon>Lactobacillales</taxon>
        <taxon>Lactobacillaceae</taxon>
        <taxon>Lacticaseibacillus</taxon>
    </lineage>
</organism>
<evidence type="ECO:0000259" key="1">
    <source>
        <dbReference type="Pfam" id="PF13460"/>
    </source>
</evidence>
<dbReference type="Proteomes" id="UP000051984">
    <property type="component" value="Unassembled WGS sequence"/>
</dbReference>
<evidence type="ECO:0000313" key="2">
    <source>
        <dbReference type="EMBL" id="KRK12376.1"/>
    </source>
</evidence>
<dbReference type="Gene3D" id="3.40.50.720">
    <property type="entry name" value="NAD(P)-binding Rossmann-like Domain"/>
    <property type="match status" value="1"/>
</dbReference>
<dbReference type="eggNOG" id="COG2910">
    <property type="taxonomic scope" value="Bacteria"/>
</dbReference>
<dbReference type="RefSeq" id="WP_010487563.1">
    <property type="nucleotide sequence ID" value="NZ_AZCT01000008.1"/>
</dbReference>
<name>A0A0R1ESS1_LACZE</name>
<dbReference type="Pfam" id="PF13460">
    <property type="entry name" value="NAD_binding_10"/>
    <property type="match status" value="1"/>
</dbReference>
<protein>
    <submittedName>
        <fullName evidence="2">NADH-flavin reductase</fullName>
    </submittedName>
</protein>
<sequence length="212" mass="23288">MKIAIIGATGNAGSAIYKEALKRGHEVTGYVRHPDKGIGVLPPDAELVQQDAFTLTRDQLLGYDAVVDAFATTVEQAYPHIDLADHLIHELRETTSPRLVFILGAGSLETDGNLLYDLLKNDPHAPAFINTPKNQLREYQLLQWTDNVNWIGISPSMNFEHGPATEYVRGDNTLLKDDDGKSVLNSGTLAVALLDELEKPTINQARFTARNA</sequence>
<dbReference type="GO" id="GO:0016646">
    <property type="term" value="F:oxidoreductase activity, acting on the CH-NH group of donors, NAD or NADP as acceptor"/>
    <property type="evidence" value="ECO:0007669"/>
    <property type="project" value="TreeGrafter"/>
</dbReference>
<dbReference type="SUPFAM" id="SSF51735">
    <property type="entry name" value="NAD(P)-binding Rossmann-fold domains"/>
    <property type="match status" value="1"/>
</dbReference>
<dbReference type="InterPro" id="IPR051606">
    <property type="entry name" value="Polyketide_Oxido-like"/>
</dbReference>
<proteinExistence type="predicted"/>
<feature type="domain" description="NAD(P)-binding" evidence="1">
    <location>
        <begin position="7"/>
        <end position="174"/>
    </location>
</feature>
<dbReference type="PANTHER" id="PTHR43355:SF2">
    <property type="entry name" value="FLAVIN REDUCTASE (NADPH)"/>
    <property type="match status" value="1"/>
</dbReference>
<evidence type="ECO:0000313" key="3">
    <source>
        <dbReference type="Proteomes" id="UP000051984"/>
    </source>
</evidence>